<sequence length="72" mass="7621">MANSPHPGGSSRDVNRDEPNKSGGTARGNQGEDRNHGDMVGAGNFADQPERDDDGLVRGPPPKPHKRYSQAG</sequence>
<accession>A0A4D7BIX3</accession>
<feature type="compositionally biased region" description="Basic residues" evidence="1">
    <location>
        <begin position="63"/>
        <end position="72"/>
    </location>
</feature>
<dbReference type="EMBL" id="CP039690">
    <property type="protein sequence ID" value="QCI67762.1"/>
    <property type="molecule type" value="Genomic_DNA"/>
</dbReference>
<proteinExistence type="predicted"/>
<evidence type="ECO:0000313" key="3">
    <source>
        <dbReference type="Proteomes" id="UP000298781"/>
    </source>
</evidence>
<organism evidence="2 3">
    <name type="scientific">Phreatobacter stygius</name>
    <dbReference type="NCBI Taxonomy" id="1940610"/>
    <lineage>
        <taxon>Bacteria</taxon>
        <taxon>Pseudomonadati</taxon>
        <taxon>Pseudomonadota</taxon>
        <taxon>Alphaproteobacteria</taxon>
        <taxon>Hyphomicrobiales</taxon>
        <taxon>Phreatobacteraceae</taxon>
        <taxon>Phreatobacter</taxon>
    </lineage>
</organism>
<gene>
    <name evidence="2" type="ORF">E8M01_28190</name>
</gene>
<evidence type="ECO:0000313" key="2">
    <source>
        <dbReference type="EMBL" id="QCI67762.1"/>
    </source>
</evidence>
<dbReference type="AlphaFoldDB" id="A0A4D7BIX3"/>
<protein>
    <submittedName>
        <fullName evidence="2">Uncharacterized protein</fullName>
    </submittedName>
</protein>
<keyword evidence="3" id="KW-1185">Reference proteome</keyword>
<name>A0A4D7BIX3_9HYPH</name>
<dbReference type="KEGG" id="pstg:E8M01_28190"/>
<feature type="region of interest" description="Disordered" evidence="1">
    <location>
        <begin position="1"/>
        <end position="72"/>
    </location>
</feature>
<dbReference type="RefSeq" id="WP_136963189.1">
    <property type="nucleotide sequence ID" value="NZ_CP039690.1"/>
</dbReference>
<evidence type="ECO:0000256" key="1">
    <source>
        <dbReference type="SAM" id="MobiDB-lite"/>
    </source>
</evidence>
<dbReference type="OrthoDB" id="9923003at2"/>
<reference evidence="2 3" key="1">
    <citation type="submission" date="2019-04" db="EMBL/GenBank/DDBJ databases">
        <title>Phreatobacter aquaticus sp. nov.</title>
        <authorList>
            <person name="Choi A."/>
        </authorList>
    </citation>
    <scope>NUCLEOTIDE SEQUENCE [LARGE SCALE GENOMIC DNA]</scope>
    <source>
        <strain evidence="2 3">KCTC 52518</strain>
    </source>
</reference>
<dbReference type="Proteomes" id="UP000298781">
    <property type="component" value="Chromosome"/>
</dbReference>